<dbReference type="HOGENOM" id="CLU_1425031_0_0_2"/>
<evidence type="ECO:0000313" key="4">
    <source>
        <dbReference type="Proteomes" id="UP000241022"/>
    </source>
</evidence>
<evidence type="ECO:0000313" key="3">
    <source>
        <dbReference type="Proteomes" id="UP000030944"/>
    </source>
</evidence>
<dbReference type="GO" id="GO:0016301">
    <property type="term" value="F:kinase activity"/>
    <property type="evidence" value="ECO:0007669"/>
    <property type="project" value="UniProtKB-KW"/>
</dbReference>
<dbReference type="Proteomes" id="UP000241022">
    <property type="component" value="Unassembled WGS sequence"/>
</dbReference>
<evidence type="ECO:0000313" key="1">
    <source>
        <dbReference type="EMBL" id="AJA91900.1"/>
    </source>
</evidence>
<organism evidence="1 3">
    <name type="scientific">Candidatus Nitrosopelagicus brevis</name>
    <dbReference type="NCBI Taxonomy" id="1410606"/>
    <lineage>
        <taxon>Archaea</taxon>
        <taxon>Nitrososphaerota</taxon>
    </lineage>
</organism>
<dbReference type="EMBL" id="CP007026">
    <property type="protein sequence ID" value="AJA91900.1"/>
    <property type="molecule type" value="Genomic_DNA"/>
</dbReference>
<name>A0A0A7V5C6_9ARCH</name>
<keyword evidence="4" id="KW-1185">Reference proteome</keyword>
<accession>A0A0A7V5C6</accession>
<keyword evidence="1" id="KW-0418">Kinase</keyword>
<protein>
    <submittedName>
        <fullName evidence="1">Pyruvate kinase, barrel domain protein</fullName>
    </submittedName>
</protein>
<dbReference type="Proteomes" id="UP000030944">
    <property type="component" value="Chromosome"/>
</dbReference>
<gene>
    <name evidence="2" type="ORF">A7X95_05775</name>
    <name evidence="1" type="ORF">T478_0142</name>
</gene>
<dbReference type="RefSeq" id="WP_107734688.1">
    <property type="nucleotide sequence ID" value="NZ_CP007026.1"/>
</dbReference>
<sequence length="190" mass="21841">MIILSQNITNYDISTSEDSVLRINMAWCNSISELEEKLTKNSNSNFFIDLPIGRIKPPNNRYTLDEMIPILENKENVKFFAVSNVESADDLKEFLEKVPDRISIVPKIESPNGVLNIDEICTALKSKEKVVMLDHDDLFSNILKKKEDPESFQGYVKKLIEYCEKNNVSLLRTVGVVFSDDEKRTTQYIK</sequence>
<keyword evidence="1" id="KW-0808">Transferase</keyword>
<dbReference type="EMBL" id="LXWN01000002">
    <property type="protein sequence ID" value="PTL87400.1"/>
    <property type="molecule type" value="Genomic_DNA"/>
</dbReference>
<reference evidence="2 4" key="4">
    <citation type="submission" date="2018-04" db="EMBL/GenBank/DDBJ databases">
        <title>Transcriptomics of ammonia oxidizing archaea.</title>
        <authorList>
            <person name="Carini P."/>
        </authorList>
    </citation>
    <scope>NUCLEOTIDE SEQUENCE [LARGE SCALE GENOMIC DNA]</scope>
    <source>
        <strain evidence="2 4">U25</strain>
    </source>
</reference>
<reference evidence="2" key="3">
    <citation type="submission" date="2016-05" db="EMBL/GenBank/DDBJ databases">
        <authorList>
            <person name="Lavstsen T."/>
            <person name="Jespersen J.S."/>
        </authorList>
    </citation>
    <scope>NUCLEOTIDE SEQUENCE [LARGE SCALE GENOMIC DNA]</scope>
    <source>
        <strain evidence="2">U25</strain>
    </source>
</reference>
<dbReference type="Gene3D" id="3.20.20.60">
    <property type="entry name" value="Phosphoenolpyruvate-binding domains"/>
    <property type="match status" value="1"/>
</dbReference>
<proteinExistence type="predicted"/>
<keyword evidence="1" id="KW-0670">Pyruvate</keyword>
<reference evidence="4" key="2">
    <citation type="submission" date="2016-05" db="EMBL/GenBank/DDBJ databases">
        <authorList>
            <person name="Dupont C."/>
            <person name="Santoro A."/>
        </authorList>
    </citation>
    <scope>NUCLEOTIDE SEQUENCE [LARGE SCALE GENOMIC DNA]</scope>
    <source>
        <strain evidence="4">U25</strain>
    </source>
</reference>
<dbReference type="STRING" id="1410606.T478_0142"/>
<dbReference type="InterPro" id="IPR040442">
    <property type="entry name" value="Pyrv_kinase-like_dom_sf"/>
</dbReference>
<dbReference type="AlphaFoldDB" id="A0A0A7V5C6"/>
<dbReference type="OrthoDB" id="377728at2157"/>
<evidence type="ECO:0000313" key="2">
    <source>
        <dbReference type="EMBL" id="PTL87400.1"/>
    </source>
</evidence>
<dbReference type="KEGG" id="nbv:T478_0142"/>
<dbReference type="InterPro" id="IPR015813">
    <property type="entry name" value="Pyrv/PenolPyrv_kinase-like_dom"/>
</dbReference>
<reference evidence="1 3" key="1">
    <citation type="journal article" date="2015" name="Proc. Natl. Acad. Sci. U.S.A.">
        <title>Genomic and proteomic characterization of "Candidatus Nitrosopelagicus brevis": An ammonia-oxidizing archaeon from the open ocean.</title>
        <authorList>
            <person name="Santoro A.E."/>
            <person name="Dupont C.L."/>
            <person name="Richter R.A."/>
            <person name="Craig M.T."/>
            <person name="Carini P."/>
            <person name="McIlvin M.R."/>
            <person name="Yang Y."/>
            <person name="Orsi W.D."/>
            <person name="Moran D.M."/>
            <person name="Saito M.A."/>
        </authorList>
    </citation>
    <scope>NUCLEOTIDE SEQUENCE [LARGE SCALE GENOMIC DNA]</scope>
    <source>
        <strain evidence="1">CN25</strain>
        <strain evidence="3">V2</strain>
    </source>
</reference>
<dbReference type="SUPFAM" id="SSF51621">
    <property type="entry name" value="Phosphoenolpyruvate/pyruvate domain"/>
    <property type="match status" value="1"/>
</dbReference>
<dbReference type="GeneID" id="24816040"/>